<dbReference type="CDD" id="cd02440">
    <property type="entry name" value="AdoMet_MTases"/>
    <property type="match status" value="1"/>
</dbReference>
<name>A0A953HQP9_9BACT</name>
<feature type="active site" evidence="6">
    <location>
        <position position="338"/>
    </location>
</feature>
<evidence type="ECO:0000256" key="3">
    <source>
        <dbReference type="ARBA" id="ARBA00022679"/>
    </source>
</evidence>
<keyword evidence="3 7" id="KW-0808">Transferase</keyword>
<dbReference type="InterPro" id="IPR029063">
    <property type="entry name" value="SAM-dependent_MTases_sf"/>
</dbReference>
<keyword evidence="8" id="KW-1185">Reference proteome</keyword>
<dbReference type="RefSeq" id="WP_222581564.1">
    <property type="nucleotide sequence ID" value="NZ_JAHVHU010000021.1"/>
</dbReference>
<sequence>MKQVIRLLREADITVNGDQPWDIHIKNKKVYNRVIRKGSLGLGESYMDGWWEVEQLDAFFDRVLRSKLDEKFTRTPQNMIRYLKAWALNLQTKSKASSSIIHHYDIGHDLYRAMLDKRMVYTCAFWDNATTLDEAQEAKLDLICQKLNVKSDDHILDIGCGWGSFARFAAEKYGARVTGVTISKDQAKYGRQLCEGLPVEIRLQDYRDVSEKYDKIVSLGMMEHVGQKNYKTYLNTAARALKDDGLFLIQVIGRNTSAYKADAWISKYIFPNGMLPSIKQIGKALENTFVMEDWHNFGPYYDKTLMAWFDNFDHHWDELKNNYSERFYRMWKYYLLSCAGAFRSRSNQLWQIVLSKEGIEGGYQPLRYSELGAKEHMMEK</sequence>
<gene>
    <name evidence="7" type="primary">cfa</name>
    <name evidence="7" type="ORF">KUV50_17860</name>
</gene>
<keyword evidence="5" id="KW-0443">Lipid metabolism</keyword>
<dbReference type="GO" id="GO:0008610">
    <property type="term" value="P:lipid biosynthetic process"/>
    <property type="evidence" value="ECO:0007669"/>
    <property type="project" value="InterPro"/>
</dbReference>
<dbReference type="Proteomes" id="UP000753961">
    <property type="component" value="Unassembled WGS sequence"/>
</dbReference>
<dbReference type="EC" id="2.1.1.79" evidence="7"/>
<protein>
    <submittedName>
        <fullName evidence="7">Cyclopropane fatty acyl phospholipid synthase</fullName>
        <ecNumber evidence="7">2.1.1.79</ecNumber>
    </submittedName>
</protein>
<dbReference type="GO" id="GO:0008825">
    <property type="term" value="F:cyclopropane-fatty-acyl-phospholipid synthase activity"/>
    <property type="evidence" value="ECO:0007669"/>
    <property type="project" value="UniProtKB-EC"/>
</dbReference>
<evidence type="ECO:0000256" key="2">
    <source>
        <dbReference type="ARBA" id="ARBA00022603"/>
    </source>
</evidence>
<dbReference type="PANTHER" id="PTHR43667">
    <property type="entry name" value="CYCLOPROPANE-FATTY-ACYL-PHOSPHOLIPID SYNTHASE"/>
    <property type="match status" value="1"/>
</dbReference>
<dbReference type="InterPro" id="IPR050723">
    <property type="entry name" value="CFA/CMAS"/>
</dbReference>
<reference evidence="7" key="1">
    <citation type="submission" date="2021-06" db="EMBL/GenBank/DDBJ databases">
        <title>44 bacteria genomes isolated from Dapeng, Shenzhen.</title>
        <authorList>
            <person name="Zheng W."/>
            <person name="Yu S."/>
            <person name="Huang Y."/>
        </authorList>
    </citation>
    <scope>NUCLEOTIDE SEQUENCE</scope>
    <source>
        <strain evidence="7">DP5N28-2</strain>
    </source>
</reference>
<dbReference type="PIRSF" id="PIRSF003085">
    <property type="entry name" value="CMAS"/>
    <property type="match status" value="1"/>
</dbReference>
<evidence type="ECO:0000256" key="6">
    <source>
        <dbReference type="PIRSR" id="PIRSR003085-1"/>
    </source>
</evidence>
<evidence type="ECO:0000313" key="7">
    <source>
        <dbReference type="EMBL" id="MBY5960022.1"/>
    </source>
</evidence>
<dbReference type="AlphaFoldDB" id="A0A953HQP9"/>
<organism evidence="7 8">
    <name type="scientific">Membranihabitans marinus</name>
    <dbReference type="NCBI Taxonomy" id="1227546"/>
    <lineage>
        <taxon>Bacteria</taxon>
        <taxon>Pseudomonadati</taxon>
        <taxon>Bacteroidota</taxon>
        <taxon>Saprospiria</taxon>
        <taxon>Saprospirales</taxon>
        <taxon>Saprospiraceae</taxon>
        <taxon>Membranihabitans</taxon>
    </lineage>
</organism>
<keyword evidence="4" id="KW-0949">S-adenosyl-L-methionine</keyword>
<comment type="caution">
    <text evidence="7">The sequence shown here is derived from an EMBL/GenBank/DDBJ whole genome shotgun (WGS) entry which is preliminary data.</text>
</comment>
<evidence type="ECO:0000256" key="4">
    <source>
        <dbReference type="ARBA" id="ARBA00022691"/>
    </source>
</evidence>
<dbReference type="NCBIfam" id="NF008686">
    <property type="entry name" value="PRK11705.1"/>
    <property type="match status" value="1"/>
</dbReference>
<evidence type="ECO:0000256" key="5">
    <source>
        <dbReference type="ARBA" id="ARBA00023098"/>
    </source>
</evidence>
<proteinExistence type="inferred from homology"/>
<comment type="similarity">
    <text evidence="1">Belongs to the CFA/CMAS family.</text>
</comment>
<accession>A0A953HQP9</accession>
<dbReference type="EMBL" id="JAHVHU010000021">
    <property type="protein sequence ID" value="MBY5960022.1"/>
    <property type="molecule type" value="Genomic_DNA"/>
</dbReference>
<dbReference type="PANTHER" id="PTHR43667:SF1">
    <property type="entry name" value="CYCLOPROPANE-FATTY-ACYL-PHOSPHOLIPID SYNTHASE"/>
    <property type="match status" value="1"/>
</dbReference>
<dbReference type="Pfam" id="PF02353">
    <property type="entry name" value="CMAS"/>
    <property type="match status" value="1"/>
</dbReference>
<dbReference type="InterPro" id="IPR003333">
    <property type="entry name" value="CMAS"/>
</dbReference>
<evidence type="ECO:0000256" key="1">
    <source>
        <dbReference type="ARBA" id="ARBA00010815"/>
    </source>
</evidence>
<keyword evidence="2 7" id="KW-0489">Methyltransferase</keyword>
<dbReference type="GO" id="GO:0032259">
    <property type="term" value="P:methylation"/>
    <property type="evidence" value="ECO:0007669"/>
    <property type="project" value="UniProtKB-KW"/>
</dbReference>
<evidence type="ECO:0000313" key="8">
    <source>
        <dbReference type="Proteomes" id="UP000753961"/>
    </source>
</evidence>
<dbReference type="Gene3D" id="3.40.50.150">
    <property type="entry name" value="Vaccinia Virus protein VP39"/>
    <property type="match status" value="1"/>
</dbReference>
<dbReference type="SUPFAM" id="SSF53335">
    <property type="entry name" value="S-adenosyl-L-methionine-dependent methyltransferases"/>
    <property type="match status" value="1"/>
</dbReference>